<dbReference type="InterPro" id="IPR014710">
    <property type="entry name" value="RmlC-like_jellyroll"/>
</dbReference>
<dbReference type="InterPro" id="IPR013096">
    <property type="entry name" value="Cupin_2"/>
</dbReference>
<evidence type="ECO:0000313" key="3">
    <source>
        <dbReference type="Proteomes" id="UP000267469"/>
    </source>
</evidence>
<sequence length="130" mass="14851">MIISNIDETLNNVVQDKNVGVKLARLTGDEDMSVFAIELKRDQFIPAHYHKTGIETYFILFGEGIVSIGKINGERIVWEDSKKVVSGDAFTIYPNEVHKFENVSKETLKIIATTPLSHSKEDRFFIYEKE</sequence>
<gene>
    <name evidence="2" type="ORF">ED312_21770</name>
</gene>
<organism evidence="2 3">
    <name type="scientific">Sinomicrobium pectinilyticum</name>
    <dbReference type="NCBI Taxonomy" id="1084421"/>
    <lineage>
        <taxon>Bacteria</taxon>
        <taxon>Pseudomonadati</taxon>
        <taxon>Bacteroidota</taxon>
        <taxon>Flavobacteriia</taxon>
        <taxon>Flavobacteriales</taxon>
        <taxon>Flavobacteriaceae</taxon>
        <taxon>Sinomicrobium</taxon>
    </lineage>
</organism>
<dbReference type="RefSeq" id="WP_123218135.1">
    <property type="nucleotide sequence ID" value="NZ_RJTM01000172.1"/>
</dbReference>
<dbReference type="Gene3D" id="2.60.120.10">
    <property type="entry name" value="Jelly Rolls"/>
    <property type="match status" value="1"/>
</dbReference>
<proteinExistence type="predicted"/>
<dbReference type="EMBL" id="RJTM01000172">
    <property type="protein sequence ID" value="RNL75229.1"/>
    <property type="molecule type" value="Genomic_DNA"/>
</dbReference>
<dbReference type="AlphaFoldDB" id="A0A3N0DHS7"/>
<name>A0A3N0DHS7_SINP1</name>
<reference evidence="2 3" key="1">
    <citation type="submission" date="2018-10" db="EMBL/GenBank/DDBJ databases">
        <title>Sinomicrobium pectinilyticum sp. nov., a pectinase-producing bacterium isolated from alkaline and saline soil, and emended description of the genus Sinomicrobium.</title>
        <authorList>
            <person name="Cheng B."/>
            <person name="Li C."/>
            <person name="Lai Q."/>
            <person name="Du M."/>
            <person name="Shao Z."/>
            <person name="Xu P."/>
            <person name="Yang C."/>
        </authorList>
    </citation>
    <scope>NUCLEOTIDE SEQUENCE [LARGE SCALE GENOMIC DNA]</scope>
    <source>
        <strain evidence="2 3">5DNS001</strain>
    </source>
</reference>
<accession>A0A3N0DHS7</accession>
<evidence type="ECO:0000313" key="2">
    <source>
        <dbReference type="EMBL" id="RNL75229.1"/>
    </source>
</evidence>
<dbReference type="InterPro" id="IPR011051">
    <property type="entry name" value="RmlC_Cupin_sf"/>
</dbReference>
<feature type="domain" description="Cupin type-2" evidence="1">
    <location>
        <begin position="42"/>
        <end position="112"/>
    </location>
</feature>
<keyword evidence="3" id="KW-1185">Reference proteome</keyword>
<evidence type="ECO:0000259" key="1">
    <source>
        <dbReference type="Pfam" id="PF07883"/>
    </source>
</evidence>
<dbReference type="SUPFAM" id="SSF51182">
    <property type="entry name" value="RmlC-like cupins"/>
    <property type="match status" value="1"/>
</dbReference>
<comment type="caution">
    <text evidence="2">The sequence shown here is derived from an EMBL/GenBank/DDBJ whole genome shotgun (WGS) entry which is preliminary data.</text>
</comment>
<dbReference type="Pfam" id="PF07883">
    <property type="entry name" value="Cupin_2"/>
    <property type="match status" value="1"/>
</dbReference>
<protein>
    <submittedName>
        <fullName evidence="2">Cupin domain-containing protein</fullName>
    </submittedName>
</protein>
<dbReference type="OrthoDB" id="5365817at2"/>
<dbReference type="Proteomes" id="UP000267469">
    <property type="component" value="Unassembled WGS sequence"/>
</dbReference>